<keyword evidence="2 5" id="KW-0808">Transferase</keyword>
<feature type="domain" description="Methyltransferase" evidence="4">
    <location>
        <begin position="78"/>
        <end position="164"/>
    </location>
</feature>
<dbReference type="PANTHER" id="PTHR43464">
    <property type="entry name" value="METHYLTRANSFERASE"/>
    <property type="match status" value="1"/>
</dbReference>
<dbReference type="CDD" id="cd02440">
    <property type="entry name" value="AdoMet_MTases"/>
    <property type="match status" value="1"/>
</dbReference>
<dbReference type="AlphaFoldDB" id="A0A537J6A3"/>
<dbReference type="GO" id="GO:0008168">
    <property type="term" value="F:methyltransferase activity"/>
    <property type="evidence" value="ECO:0007669"/>
    <property type="project" value="UniProtKB-KW"/>
</dbReference>
<organism evidence="5 6">
    <name type="scientific">Candidatus Segetimicrobium genomatis</name>
    <dbReference type="NCBI Taxonomy" id="2569760"/>
    <lineage>
        <taxon>Bacteria</taxon>
        <taxon>Bacillati</taxon>
        <taxon>Candidatus Sysuimicrobiota</taxon>
        <taxon>Candidatus Sysuimicrobiia</taxon>
        <taxon>Candidatus Sysuimicrobiales</taxon>
        <taxon>Candidatus Segetimicrobiaceae</taxon>
        <taxon>Candidatus Segetimicrobium</taxon>
    </lineage>
</organism>
<dbReference type="Pfam" id="PF13649">
    <property type="entry name" value="Methyltransf_25"/>
    <property type="match status" value="1"/>
</dbReference>
<sequence>MAVRPRRNARRGRGTRGMPERWYGIICHAVNRPGRAPIVRDDRARWDARYAAGDRRHDVGPSPLLARWLPRWPPGRALDVAAGLGRHAVLLARHGWTVDAVDLSLEGLRILHRRARGAGVRINLILADAAAFACRSASYDLIVDTFFLDRRLIPRFWRWLRPGGTLYFETHVANPEAPSPRSRFALRPQEARRMFARWEILDYAEGPETDGSRTIDTARLVARRP</sequence>
<dbReference type="EMBL" id="VBAO01000318">
    <property type="protein sequence ID" value="TMI79047.1"/>
    <property type="molecule type" value="Genomic_DNA"/>
</dbReference>
<evidence type="ECO:0000259" key="4">
    <source>
        <dbReference type="Pfam" id="PF13649"/>
    </source>
</evidence>
<dbReference type="InterPro" id="IPR041698">
    <property type="entry name" value="Methyltransf_25"/>
</dbReference>
<protein>
    <submittedName>
        <fullName evidence="5">Class I SAM-dependent methyltransferase</fullName>
    </submittedName>
</protein>
<dbReference type="PANTHER" id="PTHR43464:SF19">
    <property type="entry name" value="UBIQUINONE BIOSYNTHESIS O-METHYLTRANSFERASE, MITOCHONDRIAL"/>
    <property type="match status" value="1"/>
</dbReference>
<evidence type="ECO:0000256" key="2">
    <source>
        <dbReference type="ARBA" id="ARBA00022679"/>
    </source>
</evidence>
<keyword evidence="3" id="KW-0949">S-adenosyl-L-methionine</keyword>
<evidence type="ECO:0000313" key="5">
    <source>
        <dbReference type="EMBL" id="TMI79047.1"/>
    </source>
</evidence>
<dbReference type="Proteomes" id="UP000320048">
    <property type="component" value="Unassembled WGS sequence"/>
</dbReference>
<proteinExistence type="predicted"/>
<gene>
    <name evidence="5" type="ORF">E6H04_11255</name>
</gene>
<name>A0A537J6A3_9BACT</name>
<dbReference type="SUPFAM" id="SSF53335">
    <property type="entry name" value="S-adenosyl-L-methionine-dependent methyltransferases"/>
    <property type="match status" value="1"/>
</dbReference>
<evidence type="ECO:0000313" key="6">
    <source>
        <dbReference type="Proteomes" id="UP000320048"/>
    </source>
</evidence>
<comment type="caution">
    <text evidence="5">The sequence shown here is derived from an EMBL/GenBank/DDBJ whole genome shotgun (WGS) entry which is preliminary data.</text>
</comment>
<dbReference type="InterPro" id="IPR029063">
    <property type="entry name" value="SAM-dependent_MTases_sf"/>
</dbReference>
<reference evidence="5 6" key="1">
    <citation type="journal article" date="2019" name="Nat. Microbiol.">
        <title>Mediterranean grassland soil C-N compound turnover is dependent on rainfall and depth, and is mediated by genomically divergent microorganisms.</title>
        <authorList>
            <person name="Diamond S."/>
            <person name="Andeer P.F."/>
            <person name="Li Z."/>
            <person name="Crits-Christoph A."/>
            <person name="Burstein D."/>
            <person name="Anantharaman K."/>
            <person name="Lane K.R."/>
            <person name="Thomas B.C."/>
            <person name="Pan C."/>
            <person name="Northen T.R."/>
            <person name="Banfield J.F."/>
        </authorList>
    </citation>
    <scope>NUCLEOTIDE SEQUENCE [LARGE SCALE GENOMIC DNA]</scope>
    <source>
        <strain evidence="5">NP_7</strain>
    </source>
</reference>
<accession>A0A537J6A3</accession>
<evidence type="ECO:0000256" key="3">
    <source>
        <dbReference type="ARBA" id="ARBA00022691"/>
    </source>
</evidence>
<dbReference type="GO" id="GO:0032259">
    <property type="term" value="P:methylation"/>
    <property type="evidence" value="ECO:0007669"/>
    <property type="project" value="UniProtKB-KW"/>
</dbReference>
<evidence type="ECO:0000256" key="1">
    <source>
        <dbReference type="ARBA" id="ARBA00022603"/>
    </source>
</evidence>
<keyword evidence="1 5" id="KW-0489">Methyltransferase</keyword>
<dbReference type="Gene3D" id="3.40.50.150">
    <property type="entry name" value="Vaccinia Virus protein VP39"/>
    <property type="match status" value="1"/>
</dbReference>